<feature type="domain" description="Glucose-methanol-choline oxidoreductase C-terminal" evidence="7">
    <location>
        <begin position="412"/>
        <end position="537"/>
    </location>
</feature>
<dbReference type="Pfam" id="PF05199">
    <property type="entry name" value="GMC_oxred_C"/>
    <property type="match status" value="1"/>
</dbReference>
<evidence type="ECO:0000256" key="1">
    <source>
        <dbReference type="ARBA" id="ARBA00001974"/>
    </source>
</evidence>
<dbReference type="RefSeq" id="WP_266148676.1">
    <property type="nucleotide sequence ID" value="NZ_CP064028.1"/>
</dbReference>
<organism evidence="8 9">
    <name type="scientific">Dyella halodurans</name>
    <dbReference type="NCBI Taxonomy" id="1920171"/>
    <lineage>
        <taxon>Bacteria</taxon>
        <taxon>Pseudomonadati</taxon>
        <taxon>Pseudomonadota</taxon>
        <taxon>Gammaproteobacteria</taxon>
        <taxon>Lysobacterales</taxon>
        <taxon>Rhodanobacteraceae</taxon>
        <taxon>Dyella</taxon>
    </lineage>
</organism>
<evidence type="ECO:0000256" key="6">
    <source>
        <dbReference type="SAM" id="MobiDB-lite"/>
    </source>
</evidence>
<sequence length="558" mass="60065">MIIDYLIGSHPAHMEADLCIIGAGAAGIAIARSFIGSSIKVCLVESGGEAGEQQSQALYEGGSVGALPLDPGSSRMRVFGGSCNLWGGGCIPLSPDDLNPRDWVPHSGWPIAYNDLVPYYMRARSYCQIDAHEFADGSFMSPTTHPPLDFEQSKLVNQIFARSPILFGEAYRDELERAPNIQVLLHVNLLELLPTSDGAVVQEARVGTLGGYRGTIRARQYVLACGGIENARLLLLSDSVVPQGLGNQHDVVGRYFMDHPSGKLGTLSTDAPHRVTRPYDRRTGKGSSPTFPEIGLSPQAQRRQRLLNGRVHPFGVEGPLPNGIRALRELRAALRRPVQDEGALLEARLCEALRNGPATEGFAAPTESLGTLALRLGLGIGDIARAFVQKIADKPTVSSSHIDLVGFFEQAPNPHSRITLGAETDALGQRKVNVDWRLTPLDHHTYRSAATLFGNELARASSGSFVLEPWLEKDDGTAPQVHGTAHHLGTTRMSDDPRSGVVDRDCKVHGVQNLHIAGSSVFPTGGWAFPTFTIVALSLRLADQLRSALATCESVGLL</sequence>
<gene>
    <name evidence="8" type="ORF">ACFO5W_09050</name>
</gene>
<dbReference type="Proteomes" id="UP001595961">
    <property type="component" value="Unassembled WGS sequence"/>
</dbReference>
<dbReference type="PANTHER" id="PTHR42784:SF1">
    <property type="entry name" value="PYRANOSE 2-OXIDASE"/>
    <property type="match status" value="1"/>
</dbReference>
<proteinExistence type="inferred from homology"/>
<evidence type="ECO:0000313" key="8">
    <source>
        <dbReference type="EMBL" id="MFC4526780.1"/>
    </source>
</evidence>
<protein>
    <submittedName>
        <fullName evidence="8">GMC oxidoreductase</fullName>
    </submittedName>
</protein>
<feature type="compositionally biased region" description="Basic and acidic residues" evidence="6">
    <location>
        <begin position="271"/>
        <end position="283"/>
    </location>
</feature>
<evidence type="ECO:0000256" key="2">
    <source>
        <dbReference type="ARBA" id="ARBA00010790"/>
    </source>
</evidence>
<comment type="caution">
    <text evidence="8">The sequence shown here is derived from an EMBL/GenBank/DDBJ whole genome shotgun (WGS) entry which is preliminary data.</text>
</comment>
<keyword evidence="5" id="KW-0560">Oxidoreductase</keyword>
<feature type="region of interest" description="Disordered" evidence="6">
    <location>
        <begin position="263"/>
        <end position="295"/>
    </location>
</feature>
<dbReference type="InterPro" id="IPR036188">
    <property type="entry name" value="FAD/NAD-bd_sf"/>
</dbReference>
<evidence type="ECO:0000256" key="4">
    <source>
        <dbReference type="ARBA" id="ARBA00022827"/>
    </source>
</evidence>
<dbReference type="InterPro" id="IPR051473">
    <property type="entry name" value="P2Ox-like"/>
</dbReference>
<keyword evidence="4" id="KW-0274">FAD</keyword>
<dbReference type="PANTHER" id="PTHR42784">
    <property type="entry name" value="PYRANOSE 2-OXIDASE"/>
    <property type="match status" value="1"/>
</dbReference>
<evidence type="ECO:0000313" key="9">
    <source>
        <dbReference type="Proteomes" id="UP001595961"/>
    </source>
</evidence>
<comment type="similarity">
    <text evidence="2">Belongs to the GMC oxidoreductase family.</text>
</comment>
<dbReference type="InterPro" id="IPR007867">
    <property type="entry name" value="GMC_OxRtase_C"/>
</dbReference>
<reference evidence="9" key="1">
    <citation type="journal article" date="2019" name="Int. J. Syst. Evol. Microbiol.">
        <title>The Global Catalogue of Microorganisms (GCM) 10K type strain sequencing project: providing services to taxonomists for standard genome sequencing and annotation.</title>
        <authorList>
            <consortium name="The Broad Institute Genomics Platform"/>
            <consortium name="The Broad Institute Genome Sequencing Center for Infectious Disease"/>
            <person name="Wu L."/>
            <person name="Ma J."/>
        </authorList>
    </citation>
    <scope>NUCLEOTIDE SEQUENCE [LARGE SCALE GENOMIC DNA]</scope>
    <source>
        <strain evidence="9">CCM 4481</strain>
    </source>
</reference>
<name>A0ABV9C1T1_9GAMM</name>
<evidence type="ECO:0000259" key="7">
    <source>
        <dbReference type="Pfam" id="PF05199"/>
    </source>
</evidence>
<dbReference type="SUPFAM" id="SSF51905">
    <property type="entry name" value="FAD/NAD(P)-binding domain"/>
    <property type="match status" value="1"/>
</dbReference>
<accession>A0ABV9C1T1</accession>
<evidence type="ECO:0000256" key="3">
    <source>
        <dbReference type="ARBA" id="ARBA00022630"/>
    </source>
</evidence>
<dbReference type="Gene3D" id="3.50.50.60">
    <property type="entry name" value="FAD/NAD(P)-binding domain"/>
    <property type="match status" value="2"/>
</dbReference>
<dbReference type="EMBL" id="JBHSGA010000017">
    <property type="protein sequence ID" value="MFC4526780.1"/>
    <property type="molecule type" value="Genomic_DNA"/>
</dbReference>
<comment type="cofactor">
    <cofactor evidence="1">
        <name>FAD</name>
        <dbReference type="ChEBI" id="CHEBI:57692"/>
    </cofactor>
</comment>
<keyword evidence="3" id="KW-0285">Flavoprotein</keyword>
<evidence type="ECO:0000256" key="5">
    <source>
        <dbReference type="ARBA" id="ARBA00023002"/>
    </source>
</evidence>
<keyword evidence="9" id="KW-1185">Reference proteome</keyword>